<keyword evidence="4" id="KW-1185">Reference proteome</keyword>
<sequence>MTGSRRGRTDRMSTTSEVAPGANLALLRKERGLSQAQLARTANISVSLLSKIEVGDRTLTPTVAATIGKALGLSMAEVQGKTRVDGDDEERLTALRSAIRDYDLPGRAQVEETAVLAAVEAVRDARDAARVHHVLARLPGLLRSATTHAHTANTVDAWMTLAEVYSSVYWLAARHRWMDMAELAVTRQRWAVEQQANPLGEAIAARDRAGAYLNGGDAEGGLTIVDRAIARAESTLSGEDRAFAVGVLNLRGMTLAGRLDDKSEGAREAERHIASAERVADEWFSGGDANRHSMIFGPQNTATHVLATRLDLGRPREALAVAENLDTVLDGLPATRVAPSRLNVARAHLDVGDREAALANLSAAWEAAPQMARIHPTAREVFRVLASLHRRSNPELLRLSHMSGMPL</sequence>
<dbReference type="GO" id="GO:0003700">
    <property type="term" value="F:DNA-binding transcription factor activity"/>
    <property type="evidence" value="ECO:0007669"/>
    <property type="project" value="TreeGrafter"/>
</dbReference>
<name>A0A1J0MCE6_9CAUD</name>
<dbReference type="Proteomes" id="UP000221186">
    <property type="component" value="Segment"/>
</dbReference>
<dbReference type="InterPro" id="IPR001387">
    <property type="entry name" value="Cro/C1-type_HTH"/>
</dbReference>
<dbReference type="EMBL" id="KY092481">
    <property type="protein sequence ID" value="APD18612.1"/>
    <property type="molecule type" value="Genomic_DNA"/>
</dbReference>
<dbReference type="PANTHER" id="PTHR46797">
    <property type="entry name" value="HTH-TYPE TRANSCRIPTIONAL REGULATOR"/>
    <property type="match status" value="1"/>
</dbReference>
<dbReference type="GO" id="GO:0003677">
    <property type="term" value="F:DNA binding"/>
    <property type="evidence" value="ECO:0007669"/>
    <property type="project" value="UniProtKB-KW"/>
</dbReference>
<evidence type="ECO:0000256" key="1">
    <source>
        <dbReference type="ARBA" id="ARBA00023125"/>
    </source>
</evidence>
<protein>
    <submittedName>
        <fullName evidence="3">Transcriptional regulator</fullName>
    </submittedName>
</protein>
<dbReference type="Gene3D" id="1.25.40.10">
    <property type="entry name" value="Tetratricopeptide repeat domain"/>
    <property type="match status" value="1"/>
</dbReference>
<dbReference type="SMART" id="SM00530">
    <property type="entry name" value="HTH_XRE"/>
    <property type="match status" value="1"/>
</dbReference>
<keyword evidence="1" id="KW-0238">DNA-binding</keyword>
<proteinExistence type="predicted"/>
<dbReference type="CDD" id="cd00093">
    <property type="entry name" value="HTH_XRE"/>
    <property type="match status" value="1"/>
</dbReference>
<dbReference type="InterPro" id="IPR050807">
    <property type="entry name" value="TransReg_Diox_bact_type"/>
</dbReference>
<dbReference type="Pfam" id="PF01381">
    <property type="entry name" value="HTH_3"/>
    <property type="match status" value="1"/>
</dbReference>
<reference evidence="3 4" key="1">
    <citation type="submission" date="2016-11" db="EMBL/GenBank/DDBJ databases">
        <authorList>
            <person name="Sivoravong A.B."/>
            <person name="Van De Walle M.R."/>
            <person name="Watson A.I."/>
            <person name="Nayek S."/>
            <person name="Bhuiyan S."/>
            <person name="Bonilla J.A."/>
            <person name="Hughes L.E."/>
            <person name="Garlena R.A."/>
            <person name="Russell D.A."/>
            <person name="Pope W.H."/>
            <person name="Jacobs-Sera D."/>
            <person name="Hendrix R.W."/>
            <person name="Hatfull G.F."/>
        </authorList>
    </citation>
    <scope>NUCLEOTIDE SEQUENCE [LARGE SCALE GENOMIC DNA]</scope>
</reference>
<dbReference type="PANTHER" id="PTHR46797:SF1">
    <property type="entry name" value="METHYLPHOSPHONATE SYNTHASE"/>
    <property type="match status" value="1"/>
</dbReference>
<organism evidence="3 4">
    <name type="scientific">Streptomyces phage PapayaSalad</name>
    <dbReference type="NCBI Taxonomy" id="1920310"/>
    <lineage>
        <taxon>Viruses</taxon>
        <taxon>Duplodnaviria</taxon>
        <taxon>Heunggongvirae</taxon>
        <taxon>Uroviricota</taxon>
        <taxon>Caudoviricetes</taxon>
        <taxon>Austintatiousvirus</taxon>
        <taxon>Austintatiousvirus papayasalad</taxon>
    </lineage>
</organism>
<dbReference type="Gene3D" id="1.10.260.40">
    <property type="entry name" value="lambda repressor-like DNA-binding domains"/>
    <property type="match status" value="1"/>
</dbReference>
<dbReference type="InterPro" id="IPR010982">
    <property type="entry name" value="Lambda_DNA-bd_dom_sf"/>
</dbReference>
<evidence type="ECO:0000259" key="2">
    <source>
        <dbReference type="PROSITE" id="PS50943"/>
    </source>
</evidence>
<evidence type="ECO:0000313" key="3">
    <source>
        <dbReference type="EMBL" id="APD18612.1"/>
    </source>
</evidence>
<dbReference type="InterPro" id="IPR011990">
    <property type="entry name" value="TPR-like_helical_dom_sf"/>
</dbReference>
<evidence type="ECO:0000313" key="4">
    <source>
        <dbReference type="Proteomes" id="UP000221186"/>
    </source>
</evidence>
<accession>A0A1J0MCE6</accession>
<dbReference type="PROSITE" id="PS50943">
    <property type="entry name" value="HTH_CROC1"/>
    <property type="match status" value="1"/>
</dbReference>
<feature type="domain" description="HTH cro/C1-type" evidence="2">
    <location>
        <begin position="24"/>
        <end position="78"/>
    </location>
</feature>
<dbReference type="SUPFAM" id="SSF47413">
    <property type="entry name" value="lambda repressor-like DNA-binding domains"/>
    <property type="match status" value="1"/>
</dbReference>
<gene>
    <name evidence="3" type="ORF">SEA_PAPAYASALAD_29</name>
</gene>